<dbReference type="InterPro" id="IPR006148">
    <property type="entry name" value="Glc/Gal-6P_isomerase"/>
</dbReference>
<organism evidence="9 10">
    <name type="scientific">Tianweitania aestuarii</name>
    <dbReference type="NCBI Taxonomy" id="2814886"/>
    <lineage>
        <taxon>Bacteria</taxon>
        <taxon>Pseudomonadati</taxon>
        <taxon>Pseudomonadota</taxon>
        <taxon>Alphaproteobacteria</taxon>
        <taxon>Hyphomicrobiales</taxon>
        <taxon>Phyllobacteriaceae</taxon>
        <taxon>Tianweitania</taxon>
    </lineage>
</organism>
<proteinExistence type="inferred from homology"/>
<evidence type="ECO:0000256" key="1">
    <source>
        <dbReference type="ARBA" id="ARBA00000832"/>
    </source>
</evidence>
<evidence type="ECO:0000256" key="7">
    <source>
        <dbReference type="RuleBase" id="RU365095"/>
    </source>
</evidence>
<evidence type="ECO:0000256" key="2">
    <source>
        <dbReference type="ARBA" id="ARBA00002681"/>
    </source>
</evidence>
<accession>A0ABS5RR00</accession>
<dbReference type="EMBL" id="JAFMNX010000001">
    <property type="protein sequence ID" value="MBS9719426.1"/>
    <property type="molecule type" value="Genomic_DNA"/>
</dbReference>
<comment type="pathway">
    <text evidence="3 7">Carbohydrate degradation; pentose phosphate pathway; D-ribulose 5-phosphate from D-glucose 6-phosphate (oxidative stage): step 2/3.</text>
</comment>
<dbReference type="Gene3D" id="3.40.50.1360">
    <property type="match status" value="1"/>
</dbReference>
<evidence type="ECO:0000256" key="3">
    <source>
        <dbReference type="ARBA" id="ARBA00004961"/>
    </source>
</evidence>
<dbReference type="CDD" id="cd01400">
    <property type="entry name" value="6PGL"/>
    <property type="match status" value="1"/>
</dbReference>
<dbReference type="Proteomes" id="UP001297272">
    <property type="component" value="Unassembled WGS sequence"/>
</dbReference>
<reference evidence="9 10" key="1">
    <citation type="submission" date="2021-03" db="EMBL/GenBank/DDBJ databases">
        <title>Tianweitania aestuarii sp. nov., isolated from a tidal flat.</title>
        <authorList>
            <person name="Park S."/>
            <person name="Yoon J.-H."/>
        </authorList>
    </citation>
    <scope>NUCLEOTIDE SEQUENCE [LARGE SCALE GENOMIC DNA]</scope>
    <source>
        <strain evidence="9 10">BSSL-BM11</strain>
    </source>
</reference>
<comment type="caution">
    <text evidence="9">The sequence shown here is derived from an EMBL/GenBank/DDBJ whole genome shotgun (WGS) entry which is preliminary data.</text>
</comment>
<comment type="catalytic activity">
    <reaction evidence="1 7">
        <text>6-phospho-D-glucono-1,5-lactone + H2O = 6-phospho-D-gluconate + H(+)</text>
        <dbReference type="Rhea" id="RHEA:12556"/>
        <dbReference type="ChEBI" id="CHEBI:15377"/>
        <dbReference type="ChEBI" id="CHEBI:15378"/>
        <dbReference type="ChEBI" id="CHEBI:57955"/>
        <dbReference type="ChEBI" id="CHEBI:58759"/>
        <dbReference type="EC" id="3.1.1.31"/>
    </reaction>
</comment>
<dbReference type="NCBIfam" id="TIGR01198">
    <property type="entry name" value="pgl"/>
    <property type="match status" value="1"/>
</dbReference>
<evidence type="ECO:0000313" key="9">
    <source>
        <dbReference type="EMBL" id="MBS9719426.1"/>
    </source>
</evidence>
<evidence type="ECO:0000256" key="6">
    <source>
        <dbReference type="ARBA" id="ARBA00020337"/>
    </source>
</evidence>
<sequence>MTVDPRWHDFASPEQLAEQFAEDVANFLKVAISQRGHALLALSGGTTPAPFFRRLAQHDLDWSKVVVVPVDERFVPVSSERSNEKLIRDNLLTGKAADARFTPLYHDTATPNEAADQADRAVADLSLPFDVVVLGMGGDGHTASFFPDSPELVDVTDPSATRRVAAVTAPSADEPRLTLTLPLLLSAGLLALHIEGQEKRGVFEAALAQPNPQEKPISAVLLHAATPLHIYWAPKKGEVS</sequence>
<evidence type="ECO:0000259" key="8">
    <source>
        <dbReference type="Pfam" id="PF01182"/>
    </source>
</evidence>
<gene>
    <name evidence="7 9" type="primary">pgl</name>
    <name evidence="9" type="ORF">JYU29_01855</name>
</gene>
<dbReference type="PANTHER" id="PTHR11054">
    <property type="entry name" value="6-PHOSPHOGLUCONOLACTONASE"/>
    <property type="match status" value="1"/>
</dbReference>
<dbReference type="EC" id="3.1.1.31" evidence="5 7"/>
<feature type="domain" description="Glucosamine/galactosamine-6-phosphate isomerase" evidence="8">
    <location>
        <begin position="12"/>
        <end position="221"/>
    </location>
</feature>
<dbReference type="Pfam" id="PF01182">
    <property type="entry name" value="Glucosamine_iso"/>
    <property type="match status" value="1"/>
</dbReference>
<keyword evidence="10" id="KW-1185">Reference proteome</keyword>
<protein>
    <recommendedName>
        <fullName evidence="6 7">6-phosphogluconolactonase</fullName>
        <shortName evidence="7">6PGL</shortName>
        <ecNumber evidence="5 7">3.1.1.31</ecNumber>
    </recommendedName>
</protein>
<dbReference type="SUPFAM" id="SSF100950">
    <property type="entry name" value="NagB/RpiA/CoA transferase-like"/>
    <property type="match status" value="1"/>
</dbReference>
<comment type="similarity">
    <text evidence="4 7">Belongs to the glucosamine/galactosamine-6-phosphate isomerase family. 6-phosphogluconolactonase subfamily.</text>
</comment>
<evidence type="ECO:0000313" key="10">
    <source>
        <dbReference type="Proteomes" id="UP001297272"/>
    </source>
</evidence>
<comment type="function">
    <text evidence="2 7">Hydrolysis of 6-phosphogluconolactone to 6-phosphogluconate.</text>
</comment>
<keyword evidence="7 9" id="KW-0378">Hydrolase</keyword>
<name>A0ABS5RR00_9HYPH</name>
<dbReference type="InterPro" id="IPR039104">
    <property type="entry name" value="6PGL"/>
</dbReference>
<dbReference type="InterPro" id="IPR037171">
    <property type="entry name" value="NagB/RpiA_transferase-like"/>
</dbReference>
<dbReference type="InterPro" id="IPR005900">
    <property type="entry name" value="6-phosphogluconolactonase_DevB"/>
</dbReference>
<dbReference type="GO" id="GO:0017057">
    <property type="term" value="F:6-phosphogluconolactonase activity"/>
    <property type="evidence" value="ECO:0007669"/>
    <property type="project" value="UniProtKB-EC"/>
</dbReference>
<evidence type="ECO:0000256" key="5">
    <source>
        <dbReference type="ARBA" id="ARBA00013198"/>
    </source>
</evidence>
<evidence type="ECO:0000256" key="4">
    <source>
        <dbReference type="ARBA" id="ARBA00010662"/>
    </source>
</evidence>
<dbReference type="PANTHER" id="PTHR11054:SF0">
    <property type="entry name" value="6-PHOSPHOGLUCONOLACTONASE"/>
    <property type="match status" value="1"/>
</dbReference>